<dbReference type="EMBL" id="BJOD01000034">
    <property type="protein sequence ID" value="GED27054.1"/>
    <property type="molecule type" value="Genomic_DNA"/>
</dbReference>
<dbReference type="OrthoDB" id="20170at2"/>
<organism evidence="7 8">
    <name type="scientific">Brevibacillus agri</name>
    <dbReference type="NCBI Taxonomy" id="51101"/>
    <lineage>
        <taxon>Bacteria</taxon>
        <taxon>Bacillati</taxon>
        <taxon>Bacillota</taxon>
        <taxon>Bacilli</taxon>
        <taxon>Bacillales</taxon>
        <taxon>Paenibacillaceae</taxon>
        <taxon>Brevibacillus</taxon>
    </lineage>
</organism>
<keyword evidence="9" id="KW-1185">Reference proteome</keyword>
<reference evidence="7 8" key="1">
    <citation type="submission" date="2018-10" db="EMBL/GenBank/DDBJ databases">
        <title>Phylogenomics of Brevibacillus.</title>
        <authorList>
            <person name="Dunlap C."/>
        </authorList>
    </citation>
    <scope>NUCLEOTIDE SEQUENCE [LARGE SCALE GENOMIC DNA]</scope>
    <source>
        <strain evidence="7 8">NRRL NRS 1219</strain>
    </source>
</reference>
<dbReference type="InterPro" id="IPR016163">
    <property type="entry name" value="Ald_DH_C"/>
</dbReference>
<proteinExistence type="inferred from homology"/>
<dbReference type="RefSeq" id="WP_005829614.1">
    <property type="nucleotide sequence ID" value="NZ_BJOD01000034.1"/>
</dbReference>
<dbReference type="GO" id="GO:0009450">
    <property type="term" value="P:gamma-aminobutyric acid catabolic process"/>
    <property type="evidence" value="ECO:0007669"/>
    <property type="project" value="InterPro"/>
</dbReference>
<feature type="active site" evidence="3">
    <location>
        <position position="251"/>
    </location>
</feature>
<evidence type="ECO:0000259" key="5">
    <source>
        <dbReference type="Pfam" id="PF00171"/>
    </source>
</evidence>
<dbReference type="FunFam" id="3.40.309.10:FF:000004">
    <property type="entry name" value="Succinate-semialdehyde dehydrogenase I"/>
    <property type="match status" value="1"/>
</dbReference>
<dbReference type="GO" id="GO:0004777">
    <property type="term" value="F:succinate-semialdehyde dehydrogenase (NAD+) activity"/>
    <property type="evidence" value="ECO:0007669"/>
    <property type="project" value="TreeGrafter"/>
</dbReference>
<dbReference type="InterPro" id="IPR016161">
    <property type="entry name" value="Ald_DH/histidinol_DH"/>
</dbReference>
<dbReference type="Proteomes" id="UP000276178">
    <property type="component" value="Unassembled WGS sequence"/>
</dbReference>
<gene>
    <name evidence="6" type="primary">gadD_1</name>
    <name evidence="6" type="ORF">BAG01nite_31560</name>
    <name evidence="7" type="ORF">EB820_18195</name>
</gene>
<keyword evidence="2 4" id="KW-0560">Oxidoreductase</keyword>
<comment type="caution">
    <text evidence="7">The sequence shown here is derived from an EMBL/GenBank/DDBJ whole genome shotgun (WGS) entry which is preliminary data.</text>
</comment>
<dbReference type="InterPro" id="IPR010102">
    <property type="entry name" value="Succ_semiAld_DH"/>
</dbReference>
<dbReference type="SUPFAM" id="SSF53720">
    <property type="entry name" value="ALDH-like"/>
    <property type="match status" value="1"/>
</dbReference>
<dbReference type="GeneID" id="82812826"/>
<dbReference type="InterPro" id="IPR050740">
    <property type="entry name" value="Aldehyde_DH_Superfamily"/>
</dbReference>
<dbReference type="PROSITE" id="PS00687">
    <property type="entry name" value="ALDEHYDE_DEHYDR_GLU"/>
    <property type="match status" value="1"/>
</dbReference>
<dbReference type="InterPro" id="IPR016160">
    <property type="entry name" value="Ald_DH_CS_CYS"/>
</dbReference>
<evidence type="ECO:0000256" key="4">
    <source>
        <dbReference type="RuleBase" id="RU003345"/>
    </source>
</evidence>
<evidence type="ECO:0000256" key="3">
    <source>
        <dbReference type="PROSITE-ProRule" id="PRU10007"/>
    </source>
</evidence>
<dbReference type="Proteomes" id="UP000317180">
    <property type="component" value="Unassembled WGS sequence"/>
</dbReference>
<accession>A0A3M8AP30</accession>
<sequence length="479" mass="51481">MRQQEWNKGMYVNGEWVTLAARVAVQNPATLEIIGSVPDASAKEARQAVDAAQAAFPSWSKTTAYERAALLERWHQTIAARLDEIAYVMTLEQGKPLAEARGEVQYANSYIKWYAEEAKRIYGETIPASAASKRILVQKQPVGVVAAVTPWNFPAAMIARKIAPALAAGCTTVTKPAEQTPLTALLLAECAHEAGIPPGVINIVTTSQAAEVVDVWMDDARVKKLTFTGSTPVGKLLMRKAADTVKKISLELGGLAPFIVAEDANLDAAVKGLVQSKFRNAGQTCICANRIYVHEAVKEPFLQKLTEAVSALRVGQGTEDDVEIGPLIDERAVQKVQQQIDDAVGKGATLHGSPVLAGATGYFMKPVVLSDVTDEMVCMQEETFGPIAPVSTFSDDEEVIRRANATPYGLAAYVFTQSLARAFTFSESLEYGIVGVNDGAPSVAQAPFGGMKESGLGREGSHHGIEEYLEVKYISLQLV</sequence>
<dbReference type="InterPro" id="IPR015590">
    <property type="entry name" value="Aldehyde_DH_dom"/>
</dbReference>
<evidence type="ECO:0000313" key="9">
    <source>
        <dbReference type="Proteomes" id="UP000317180"/>
    </source>
</evidence>
<evidence type="ECO:0000313" key="8">
    <source>
        <dbReference type="Proteomes" id="UP000276178"/>
    </source>
</evidence>
<dbReference type="AlphaFoldDB" id="A0A3M8AP30"/>
<dbReference type="CDD" id="cd07103">
    <property type="entry name" value="ALDH_F5_SSADH_GabD"/>
    <property type="match status" value="1"/>
</dbReference>
<dbReference type="Pfam" id="PF00171">
    <property type="entry name" value="Aldedh"/>
    <property type="match status" value="1"/>
</dbReference>
<evidence type="ECO:0000256" key="1">
    <source>
        <dbReference type="ARBA" id="ARBA00009986"/>
    </source>
</evidence>
<dbReference type="InterPro" id="IPR016162">
    <property type="entry name" value="Ald_DH_N"/>
</dbReference>
<dbReference type="PANTHER" id="PTHR43353:SF5">
    <property type="entry name" value="SUCCINATE-SEMIALDEHYDE DEHYDROGENASE, MITOCHONDRIAL"/>
    <property type="match status" value="1"/>
</dbReference>
<protein>
    <submittedName>
        <fullName evidence="7">NAD-dependent succinate-semialdehyde dehydrogenase</fullName>
    </submittedName>
</protein>
<dbReference type="PANTHER" id="PTHR43353">
    <property type="entry name" value="SUCCINATE-SEMIALDEHYDE DEHYDROGENASE, MITOCHONDRIAL"/>
    <property type="match status" value="1"/>
</dbReference>
<dbReference type="Gene3D" id="3.40.605.10">
    <property type="entry name" value="Aldehyde Dehydrogenase, Chain A, domain 1"/>
    <property type="match status" value="1"/>
</dbReference>
<evidence type="ECO:0000313" key="7">
    <source>
        <dbReference type="EMBL" id="RNB52938.1"/>
    </source>
</evidence>
<dbReference type="FunFam" id="3.40.605.10:FF:000005">
    <property type="entry name" value="Succinate-semialdehyde dehydrogenase I"/>
    <property type="match status" value="1"/>
</dbReference>
<dbReference type="FunFam" id="3.40.605.10:FF:000026">
    <property type="entry name" value="Aldehyde dehydrogenase, putative"/>
    <property type="match status" value="1"/>
</dbReference>
<dbReference type="NCBIfam" id="TIGR01780">
    <property type="entry name" value="SSADH"/>
    <property type="match status" value="1"/>
</dbReference>
<evidence type="ECO:0000256" key="2">
    <source>
        <dbReference type="ARBA" id="ARBA00023002"/>
    </source>
</evidence>
<dbReference type="EMBL" id="RHHN01000050">
    <property type="protein sequence ID" value="RNB52938.1"/>
    <property type="molecule type" value="Genomic_DNA"/>
</dbReference>
<dbReference type="Gene3D" id="3.40.309.10">
    <property type="entry name" value="Aldehyde Dehydrogenase, Chain A, domain 2"/>
    <property type="match status" value="1"/>
</dbReference>
<reference evidence="6 9" key="2">
    <citation type="submission" date="2019-06" db="EMBL/GenBank/DDBJ databases">
        <title>Whole genome shotgun sequence of Brevibacillus agri NBRC 15538.</title>
        <authorList>
            <person name="Hosoyama A."/>
            <person name="Uohara A."/>
            <person name="Ohji S."/>
            <person name="Ichikawa N."/>
        </authorList>
    </citation>
    <scope>NUCLEOTIDE SEQUENCE [LARGE SCALE GENOMIC DNA]</scope>
    <source>
        <strain evidence="6 9">NBRC 15538</strain>
    </source>
</reference>
<comment type="similarity">
    <text evidence="1 4">Belongs to the aldehyde dehydrogenase family.</text>
</comment>
<dbReference type="PROSITE" id="PS00070">
    <property type="entry name" value="ALDEHYDE_DEHYDR_CYS"/>
    <property type="match status" value="1"/>
</dbReference>
<feature type="domain" description="Aldehyde dehydrogenase" evidence="5">
    <location>
        <begin position="21"/>
        <end position="474"/>
    </location>
</feature>
<dbReference type="InterPro" id="IPR029510">
    <property type="entry name" value="Ald_DH_CS_GLU"/>
</dbReference>
<evidence type="ECO:0000313" key="6">
    <source>
        <dbReference type="EMBL" id="GED27054.1"/>
    </source>
</evidence>
<name>A0A3M8AP30_9BACL</name>